<keyword evidence="2" id="KW-0472">Membrane</keyword>
<name>A0ABU4PMN6_9SPHN</name>
<feature type="transmembrane region" description="Helical" evidence="2">
    <location>
        <begin position="48"/>
        <end position="66"/>
    </location>
</feature>
<evidence type="ECO:0008006" key="5">
    <source>
        <dbReference type="Google" id="ProtNLM"/>
    </source>
</evidence>
<dbReference type="RefSeq" id="WP_010408194.1">
    <property type="nucleotide sequence ID" value="NZ_JAWXXV010000001.1"/>
</dbReference>
<reference evidence="3 4" key="1">
    <citation type="submission" date="2023-11" db="EMBL/GenBank/DDBJ databases">
        <title>MicrobeMod: A computational toolkit for identifying prokaryotic methylation and restriction-modification with nanopore sequencing.</title>
        <authorList>
            <person name="Crits-Christoph A."/>
            <person name="Kang S.C."/>
            <person name="Lee H."/>
            <person name="Ostrov N."/>
        </authorList>
    </citation>
    <scope>NUCLEOTIDE SEQUENCE [LARGE SCALE GENOMIC DNA]</scope>
    <source>
        <strain evidence="3 4">ATCC 14820</strain>
    </source>
</reference>
<comment type="caution">
    <text evidence="3">The sequence shown here is derived from an EMBL/GenBank/DDBJ whole genome shotgun (WGS) entry which is preliminary data.</text>
</comment>
<evidence type="ECO:0000313" key="4">
    <source>
        <dbReference type="Proteomes" id="UP001279660"/>
    </source>
</evidence>
<gene>
    <name evidence="3" type="ORF">SIL82_14170</name>
</gene>
<keyword evidence="2" id="KW-1133">Transmembrane helix</keyword>
<dbReference type="EMBL" id="JAWXXV010000001">
    <property type="protein sequence ID" value="MDX5985400.1"/>
    <property type="molecule type" value="Genomic_DNA"/>
</dbReference>
<keyword evidence="2" id="KW-0812">Transmembrane</keyword>
<proteinExistence type="predicted"/>
<evidence type="ECO:0000313" key="3">
    <source>
        <dbReference type="EMBL" id="MDX5985400.1"/>
    </source>
</evidence>
<feature type="region of interest" description="Disordered" evidence="1">
    <location>
        <begin position="141"/>
        <end position="165"/>
    </location>
</feature>
<accession>A0ABU4PMN6</accession>
<organism evidence="3 4">
    <name type="scientific">Sphingomonas echinoides</name>
    <dbReference type="NCBI Taxonomy" id="59803"/>
    <lineage>
        <taxon>Bacteria</taxon>
        <taxon>Pseudomonadati</taxon>
        <taxon>Pseudomonadota</taxon>
        <taxon>Alphaproteobacteria</taxon>
        <taxon>Sphingomonadales</taxon>
        <taxon>Sphingomonadaceae</taxon>
        <taxon>Sphingomonas</taxon>
    </lineage>
</organism>
<dbReference type="Proteomes" id="UP001279660">
    <property type="component" value="Unassembled WGS sequence"/>
</dbReference>
<protein>
    <recommendedName>
        <fullName evidence="5">YtxH domain-containing protein</fullName>
    </recommendedName>
</protein>
<sequence length="165" mass="16651">MTDAKPVKRTSKAVASVREAASKAVATTATTTRAATDKAVAGIEANPLAVLGGGIAIGLLVGAFVPRTDAERKILRPVGKRLNETARGAVDAARDTAKTELDVLGLSRDAARDQVGKLLGGVIKALATAGTAALAAKAVVEQPQPVERQPAAPPADTPKNATSAE</sequence>
<evidence type="ECO:0000256" key="1">
    <source>
        <dbReference type="SAM" id="MobiDB-lite"/>
    </source>
</evidence>
<evidence type="ECO:0000256" key="2">
    <source>
        <dbReference type="SAM" id="Phobius"/>
    </source>
</evidence>
<keyword evidence="4" id="KW-1185">Reference proteome</keyword>